<dbReference type="AlphaFoldDB" id="A0A1G6HJZ0"/>
<keyword evidence="1" id="KW-0732">Signal</keyword>
<dbReference type="RefSeq" id="WP_093728819.1">
    <property type="nucleotide sequence ID" value="NZ_FMYW01000001.1"/>
</dbReference>
<evidence type="ECO:0000313" key="3">
    <source>
        <dbReference type="Proteomes" id="UP000198943"/>
    </source>
</evidence>
<sequence length="357" mass="40110">MKPSRILITLTAFLLLLSLSASVLAAQPKQGVYVKQDSAGKISALMYVISKQGKGPLASAANELSITLEALDDQGNVTEQLVSDYVEGEAAVAGTGLEGFRLTGENLRNSQTAAPDHPRFSPEHFSAFWGRYVEYDLPDPDRVVARGCSAKLDGTYVYDGSLECYVTLPALIFIYERTYCRNQYENKHAPKGYYALARDPHRESEYHHGSDYVLQVNNPPGETHWNLVADYQMNLVMETRNSDDRFLFTENNYNRWIDGAWRSFSGSNLNYVNSLFLYQYLTRNAPDLLEKPGTFFRQTDSWKGKADVVTWEVEILQPENGAETKLGTALVGNHGTVMLTKGADVPKIKKNKRRKKK</sequence>
<dbReference type="EMBL" id="FMYW01000001">
    <property type="protein sequence ID" value="SDB94569.1"/>
    <property type="molecule type" value="Genomic_DNA"/>
</dbReference>
<keyword evidence="3" id="KW-1185">Reference proteome</keyword>
<protein>
    <submittedName>
        <fullName evidence="2">Uncharacterized protein</fullName>
    </submittedName>
</protein>
<feature type="signal peptide" evidence="1">
    <location>
        <begin position="1"/>
        <end position="25"/>
    </location>
</feature>
<evidence type="ECO:0000256" key="1">
    <source>
        <dbReference type="SAM" id="SignalP"/>
    </source>
</evidence>
<evidence type="ECO:0000313" key="2">
    <source>
        <dbReference type="EMBL" id="SDB94569.1"/>
    </source>
</evidence>
<accession>A0A1G6HJZ0</accession>
<feature type="chain" id="PRO_5011614414" evidence="1">
    <location>
        <begin position="26"/>
        <end position="357"/>
    </location>
</feature>
<gene>
    <name evidence="2" type="ORF">SAMN04487864_10121</name>
</gene>
<name>A0A1G6HJZ0_9FIRM</name>
<dbReference type="Proteomes" id="UP000198943">
    <property type="component" value="Unassembled WGS sequence"/>
</dbReference>
<proteinExistence type="predicted"/>
<reference evidence="3" key="1">
    <citation type="submission" date="2016-10" db="EMBL/GenBank/DDBJ databases">
        <authorList>
            <person name="Varghese N."/>
            <person name="Submissions S."/>
        </authorList>
    </citation>
    <scope>NUCLEOTIDE SEQUENCE [LARGE SCALE GENOMIC DNA]</scope>
    <source>
        <strain evidence="3">DSM 11005</strain>
    </source>
</reference>
<organism evidence="2 3">
    <name type="scientific">Succiniclasticum ruminis</name>
    <dbReference type="NCBI Taxonomy" id="40841"/>
    <lineage>
        <taxon>Bacteria</taxon>
        <taxon>Bacillati</taxon>
        <taxon>Bacillota</taxon>
        <taxon>Negativicutes</taxon>
        <taxon>Acidaminococcales</taxon>
        <taxon>Acidaminococcaceae</taxon>
        <taxon>Succiniclasticum</taxon>
    </lineage>
</organism>